<dbReference type="SMART" id="SM00387">
    <property type="entry name" value="HATPase_c"/>
    <property type="match status" value="1"/>
</dbReference>
<comment type="caution">
    <text evidence="12">The sequence shown here is derived from an EMBL/GenBank/DDBJ whole genome shotgun (WGS) entry which is preliminary data.</text>
</comment>
<evidence type="ECO:0000256" key="4">
    <source>
        <dbReference type="ARBA" id="ARBA00022553"/>
    </source>
</evidence>
<evidence type="ECO:0000256" key="5">
    <source>
        <dbReference type="ARBA" id="ARBA00022679"/>
    </source>
</evidence>
<keyword evidence="7 12" id="KW-0418">Kinase</keyword>
<evidence type="ECO:0000313" key="12">
    <source>
        <dbReference type="EMBL" id="TCS37970.1"/>
    </source>
</evidence>
<evidence type="ECO:0000313" key="13">
    <source>
        <dbReference type="Proteomes" id="UP000295382"/>
    </source>
</evidence>
<dbReference type="Pfam" id="PF02518">
    <property type="entry name" value="HATPase_c"/>
    <property type="match status" value="1"/>
</dbReference>
<dbReference type="InterPro" id="IPR003594">
    <property type="entry name" value="HATPase_dom"/>
</dbReference>
<proteinExistence type="predicted"/>
<dbReference type="PANTHER" id="PTHR45436">
    <property type="entry name" value="SENSOR HISTIDINE KINASE YKOH"/>
    <property type="match status" value="1"/>
</dbReference>
<evidence type="ECO:0000256" key="8">
    <source>
        <dbReference type="ARBA" id="ARBA00022989"/>
    </source>
</evidence>
<sequence length="422" mass="47276">MRNSLRWRLAWSLALLSTLAVLIQAIALFVTTEEQEEDMIDEVVNTALDYYVSHSDRDGGPAMLASYSDRLRLFRTSKDVAPSPLPANFSAKPAGNYEWFVGDTEYHVGIREQRGERYYLLYDVSEHEERLARLGWQLLGGVLLLGVTSLWLGYWLAGRLLFQLQKITDRLQRDDSAPLHDAELDREVGLLARALDDYRQRNRELLAREREFTANVSHELRTPLTRVRTSAELLLEEPALDERARQRLDRIVTSADDMEGRLRGLLFLARELALDERVSLNLRQQADVSAGQHVAACAAAGVQLNVHVPTNTMVDADPALLGLLLDNLIGNAVRYTRQGSIDIDFRDGALIVSDTGHGIAAEHLAHVFDRHYRASDIPGGMGLGLSIVERICQAHGWHCGIESVAIPGDPHQGTRVHVRMRA</sequence>
<keyword evidence="5" id="KW-0808">Transferase</keyword>
<evidence type="ECO:0000256" key="7">
    <source>
        <dbReference type="ARBA" id="ARBA00022777"/>
    </source>
</evidence>
<keyword evidence="9 10" id="KW-0472">Membrane</keyword>
<dbReference type="InterPro" id="IPR036097">
    <property type="entry name" value="HisK_dim/P_sf"/>
</dbReference>
<dbReference type="EMBL" id="SLZQ01000003">
    <property type="protein sequence ID" value="TCS37970.1"/>
    <property type="molecule type" value="Genomic_DNA"/>
</dbReference>
<keyword evidence="13" id="KW-1185">Reference proteome</keyword>
<dbReference type="Proteomes" id="UP000295382">
    <property type="component" value="Unassembled WGS sequence"/>
</dbReference>
<dbReference type="InterPro" id="IPR036890">
    <property type="entry name" value="HATPase_C_sf"/>
</dbReference>
<organism evidence="12 13">
    <name type="scientific">Paucimonas lemoignei</name>
    <name type="common">Pseudomonas lemoignei</name>
    <dbReference type="NCBI Taxonomy" id="29443"/>
    <lineage>
        <taxon>Bacteria</taxon>
        <taxon>Pseudomonadati</taxon>
        <taxon>Pseudomonadota</taxon>
        <taxon>Betaproteobacteria</taxon>
        <taxon>Burkholderiales</taxon>
        <taxon>Burkholderiaceae</taxon>
        <taxon>Paucimonas</taxon>
    </lineage>
</organism>
<evidence type="ECO:0000256" key="9">
    <source>
        <dbReference type="ARBA" id="ARBA00023136"/>
    </source>
</evidence>
<feature type="domain" description="Histidine kinase" evidence="11">
    <location>
        <begin position="215"/>
        <end position="422"/>
    </location>
</feature>
<dbReference type="SMART" id="SM00388">
    <property type="entry name" value="HisKA"/>
    <property type="match status" value="1"/>
</dbReference>
<dbReference type="Pfam" id="PF00512">
    <property type="entry name" value="HisKA"/>
    <property type="match status" value="1"/>
</dbReference>
<dbReference type="SUPFAM" id="SSF55874">
    <property type="entry name" value="ATPase domain of HSP90 chaperone/DNA topoisomerase II/histidine kinase"/>
    <property type="match status" value="1"/>
</dbReference>
<evidence type="ECO:0000256" key="6">
    <source>
        <dbReference type="ARBA" id="ARBA00022692"/>
    </source>
</evidence>
<dbReference type="RefSeq" id="WP_132258036.1">
    <property type="nucleotide sequence ID" value="NZ_SLZQ01000003.1"/>
</dbReference>
<accession>A0A4V6NY02</accession>
<dbReference type="SUPFAM" id="SSF47384">
    <property type="entry name" value="Homodimeric domain of signal transducing histidine kinase"/>
    <property type="match status" value="1"/>
</dbReference>
<evidence type="ECO:0000256" key="10">
    <source>
        <dbReference type="SAM" id="Phobius"/>
    </source>
</evidence>
<dbReference type="OrthoDB" id="9121563at2"/>
<dbReference type="Gene3D" id="3.30.565.10">
    <property type="entry name" value="Histidine kinase-like ATPase, C-terminal domain"/>
    <property type="match status" value="1"/>
</dbReference>
<feature type="transmembrane region" description="Helical" evidence="10">
    <location>
        <begin position="134"/>
        <end position="157"/>
    </location>
</feature>
<dbReference type="EC" id="2.7.13.3" evidence="3"/>
<protein>
    <recommendedName>
        <fullName evidence="3">histidine kinase</fullName>
        <ecNumber evidence="3">2.7.13.3</ecNumber>
    </recommendedName>
</protein>
<dbReference type="PRINTS" id="PR00344">
    <property type="entry name" value="BCTRLSENSOR"/>
</dbReference>
<evidence type="ECO:0000256" key="2">
    <source>
        <dbReference type="ARBA" id="ARBA00004370"/>
    </source>
</evidence>
<dbReference type="PANTHER" id="PTHR45436:SF16">
    <property type="entry name" value="HISTIDINE KINASE"/>
    <property type="match status" value="1"/>
</dbReference>
<comment type="catalytic activity">
    <reaction evidence="1">
        <text>ATP + protein L-histidine = ADP + protein N-phospho-L-histidine.</text>
        <dbReference type="EC" id="2.7.13.3"/>
    </reaction>
</comment>
<dbReference type="GO" id="GO:0000155">
    <property type="term" value="F:phosphorelay sensor kinase activity"/>
    <property type="evidence" value="ECO:0007669"/>
    <property type="project" value="InterPro"/>
</dbReference>
<dbReference type="InterPro" id="IPR004358">
    <property type="entry name" value="Sig_transdc_His_kin-like_C"/>
</dbReference>
<keyword evidence="4" id="KW-0597">Phosphoprotein</keyword>
<evidence type="ECO:0000259" key="11">
    <source>
        <dbReference type="PROSITE" id="PS50109"/>
    </source>
</evidence>
<keyword evidence="8 10" id="KW-1133">Transmembrane helix</keyword>
<evidence type="ECO:0000256" key="1">
    <source>
        <dbReference type="ARBA" id="ARBA00000085"/>
    </source>
</evidence>
<dbReference type="InterPro" id="IPR003661">
    <property type="entry name" value="HisK_dim/P_dom"/>
</dbReference>
<dbReference type="PROSITE" id="PS50109">
    <property type="entry name" value="HIS_KIN"/>
    <property type="match status" value="1"/>
</dbReference>
<keyword evidence="6 10" id="KW-0812">Transmembrane</keyword>
<dbReference type="GO" id="GO:0005886">
    <property type="term" value="C:plasma membrane"/>
    <property type="evidence" value="ECO:0007669"/>
    <property type="project" value="TreeGrafter"/>
</dbReference>
<evidence type="ECO:0000256" key="3">
    <source>
        <dbReference type="ARBA" id="ARBA00012438"/>
    </source>
</evidence>
<dbReference type="AlphaFoldDB" id="A0A4V6NY02"/>
<dbReference type="InterPro" id="IPR005467">
    <property type="entry name" value="His_kinase_dom"/>
</dbReference>
<reference evidence="12 13" key="1">
    <citation type="submission" date="2019-03" db="EMBL/GenBank/DDBJ databases">
        <title>Genomic Encyclopedia of Type Strains, Phase IV (KMG-IV): sequencing the most valuable type-strain genomes for metagenomic binning, comparative biology and taxonomic classification.</title>
        <authorList>
            <person name="Goeker M."/>
        </authorList>
    </citation>
    <scope>NUCLEOTIDE SEQUENCE [LARGE SCALE GENOMIC DNA]</scope>
    <source>
        <strain evidence="12 13">DSM 7445</strain>
    </source>
</reference>
<comment type="subcellular location">
    <subcellularLocation>
        <location evidence="2">Membrane</location>
    </subcellularLocation>
</comment>
<dbReference type="Gene3D" id="1.10.287.130">
    <property type="match status" value="1"/>
</dbReference>
<dbReference type="InterPro" id="IPR050428">
    <property type="entry name" value="TCS_sensor_his_kinase"/>
</dbReference>
<dbReference type="CDD" id="cd00082">
    <property type="entry name" value="HisKA"/>
    <property type="match status" value="1"/>
</dbReference>
<gene>
    <name evidence="12" type="ORF">EDC30_103262</name>
</gene>
<name>A0A4V6NY02_PAULE</name>